<dbReference type="RefSeq" id="WP_184027655.1">
    <property type="nucleotide sequence ID" value="NZ_JACHFN010000005.1"/>
</dbReference>
<accession>A0A7W8GEI9</accession>
<dbReference type="InterPro" id="IPR025382">
    <property type="entry name" value="Cap4-like_endonuclease_dom"/>
</dbReference>
<evidence type="ECO:0000313" key="2">
    <source>
        <dbReference type="EMBL" id="MBB5234162.1"/>
    </source>
</evidence>
<proteinExistence type="predicted"/>
<feature type="domain" description="CD-NTase associated protein 4-like DNA endonuclease" evidence="1">
    <location>
        <begin position="19"/>
        <end position="231"/>
    </location>
</feature>
<protein>
    <recommendedName>
        <fullName evidence="1">CD-NTase associated protein 4-like DNA endonuclease domain-containing protein</fullName>
    </recommendedName>
</protein>
<dbReference type="GO" id="GO:0004518">
    <property type="term" value="F:nuclease activity"/>
    <property type="evidence" value="ECO:0007669"/>
    <property type="project" value="InterPro"/>
</dbReference>
<sequence>MTNTPARRSYRDLTPREYGGEEARKGFDFQDHVTAGYCLDMLLGGDLVEVWCETLDDVTLVHDRNGHETYEFVQAKSNDLGKHWSVTDLCRRKTVKVSGKIVHQPGTSILEKSLANDAGHEPCGFRVVTAGPVDKELALLSLPLDAPGRAAADPAYCSLQQRITAHVAGFTSTNGRDATFWMSNVVWQVMYSGDAVQDRNLLKLDRLLELRAVVLFPDQRAELYRQLVGKVYEAAKAPFDVNPLAKRLTRDACSQWLQEVVDRARFPGAAGKGMLLRQKLDLGGLGHYQVTAREQQMYYLMRRRNPGYLNTFDAPLAEAEAQRALTRLNVELDRGNLTEGPEFLAQCDDILQGIAQRLGEPGTGLPSYLTGFMYNLADRCVFRFRKAGP</sequence>
<dbReference type="AlphaFoldDB" id="A0A7W8GEI9"/>
<dbReference type="EMBL" id="JACHFN010000005">
    <property type="protein sequence ID" value="MBB5234162.1"/>
    <property type="molecule type" value="Genomic_DNA"/>
</dbReference>
<comment type="caution">
    <text evidence="2">The sequence shown here is derived from an EMBL/GenBank/DDBJ whole genome shotgun (WGS) entry which is preliminary data.</text>
</comment>
<evidence type="ECO:0000313" key="3">
    <source>
        <dbReference type="Proteomes" id="UP000525389"/>
    </source>
</evidence>
<evidence type="ECO:0000259" key="1">
    <source>
        <dbReference type="Pfam" id="PF14130"/>
    </source>
</evidence>
<organism evidence="2 3">
    <name type="scientific">Deinococcus budaensis</name>
    <dbReference type="NCBI Taxonomy" id="1665626"/>
    <lineage>
        <taxon>Bacteria</taxon>
        <taxon>Thermotogati</taxon>
        <taxon>Deinococcota</taxon>
        <taxon>Deinococci</taxon>
        <taxon>Deinococcales</taxon>
        <taxon>Deinococcaceae</taxon>
        <taxon>Deinococcus</taxon>
    </lineage>
</organism>
<gene>
    <name evidence="2" type="ORF">HNQ09_001600</name>
</gene>
<keyword evidence="3" id="KW-1185">Reference proteome</keyword>
<dbReference type="Pfam" id="PF14130">
    <property type="entry name" value="Cap4_nuclease"/>
    <property type="match status" value="1"/>
</dbReference>
<dbReference type="Proteomes" id="UP000525389">
    <property type="component" value="Unassembled WGS sequence"/>
</dbReference>
<reference evidence="2 3" key="1">
    <citation type="submission" date="2020-08" db="EMBL/GenBank/DDBJ databases">
        <title>Genomic Encyclopedia of Type Strains, Phase IV (KMG-IV): sequencing the most valuable type-strain genomes for metagenomic binning, comparative biology and taxonomic classification.</title>
        <authorList>
            <person name="Goeker M."/>
        </authorList>
    </citation>
    <scope>NUCLEOTIDE SEQUENCE [LARGE SCALE GENOMIC DNA]</scope>
    <source>
        <strain evidence="2 3">DSM 101791</strain>
    </source>
</reference>
<name>A0A7W8GEI9_9DEIO</name>